<dbReference type="Proteomes" id="UP000188929">
    <property type="component" value="Unassembled WGS sequence"/>
</dbReference>
<accession>A0A1V2I3K7</accession>
<comment type="caution">
    <text evidence="1">The sequence shown here is derived from an EMBL/GenBank/DDBJ whole genome shotgun (WGS) entry which is preliminary data.</text>
</comment>
<organism evidence="1 2">
    <name type="scientific">Pseudofrankia asymbiotica</name>
    <dbReference type="NCBI Taxonomy" id="1834516"/>
    <lineage>
        <taxon>Bacteria</taxon>
        <taxon>Bacillati</taxon>
        <taxon>Actinomycetota</taxon>
        <taxon>Actinomycetes</taxon>
        <taxon>Frankiales</taxon>
        <taxon>Frankiaceae</taxon>
        <taxon>Pseudofrankia</taxon>
    </lineage>
</organism>
<dbReference type="EMBL" id="MOMC01000066">
    <property type="protein sequence ID" value="ONH24928.1"/>
    <property type="molecule type" value="Genomic_DNA"/>
</dbReference>
<evidence type="ECO:0008006" key="3">
    <source>
        <dbReference type="Google" id="ProtNLM"/>
    </source>
</evidence>
<proteinExistence type="predicted"/>
<dbReference type="PANTHER" id="PTHR34613">
    <property type="entry name" value="SLL0800 PROTEIN"/>
    <property type="match status" value="1"/>
</dbReference>
<gene>
    <name evidence="1" type="ORF">BL253_28985</name>
</gene>
<evidence type="ECO:0000313" key="1">
    <source>
        <dbReference type="EMBL" id="ONH24928.1"/>
    </source>
</evidence>
<dbReference type="AlphaFoldDB" id="A0A1V2I3K7"/>
<dbReference type="STRING" id="1834516.BL253_28985"/>
<evidence type="ECO:0000313" key="2">
    <source>
        <dbReference type="Proteomes" id="UP000188929"/>
    </source>
</evidence>
<keyword evidence="2" id="KW-1185">Reference proteome</keyword>
<protein>
    <recommendedName>
        <fullName evidence="3">Transposase (putative) YhgA-like domain-containing protein</fullName>
    </recommendedName>
</protein>
<dbReference type="OrthoDB" id="3207839at2"/>
<name>A0A1V2I3K7_9ACTN</name>
<sequence length="308" mass="34728">MPSGEHEASIELAMLAPNVVLDLLSEIFRVKAPSFHEVTEPSTDMRMLAPRTYHADGALLFKDADGLPVLGVVLEVQRGWDSRKQWTWMLYVAHMAVRLRVRTLLLVYCPDPTVARRYQRLYEPRDRYSPQEPLIFSPPDVPRILDVDQARANPAHAVFSAICHSHDANIDDHFPALAEVLRTADHEAAASYDDILMAGLPQAVRIRWEAYMKSAVGHRYYSDFYRQLDARARAEGEAAGRAEGEVRSVLTVLDARRVTVPDAARERILACTDLDQLDTWLRRAVTATTIDDVLQPQSDMAVRASNSR</sequence>
<reference evidence="2" key="1">
    <citation type="submission" date="2016-10" db="EMBL/GenBank/DDBJ databases">
        <title>Frankia sp. NRRL B-16386 Genome sequencing.</title>
        <authorList>
            <person name="Ghodhbane-Gtari F."/>
            <person name="Swanson E."/>
            <person name="Gueddou A."/>
            <person name="Hezbri K."/>
            <person name="Ktari K."/>
            <person name="Nouioui I."/>
            <person name="Morris K."/>
            <person name="Simpson S."/>
            <person name="Abebe-Akele F."/>
            <person name="Thomas K."/>
            <person name="Gtari M."/>
            <person name="Tisa L.S."/>
        </authorList>
    </citation>
    <scope>NUCLEOTIDE SEQUENCE [LARGE SCALE GENOMIC DNA]</scope>
    <source>
        <strain evidence="2">NRRL B-16386</strain>
    </source>
</reference>
<dbReference type="PANTHER" id="PTHR34613:SF1">
    <property type="entry name" value="SLL6017 PROTEIN"/>
    <property type="match status" value="1"/>
</dbReference>